<dbReference type="NCBIfam" id="NF035938">
    <property type="entry name" value="EboA_domain"/>
    <property type="match status" value="1"/>
</dbReference>
<accession>A0A4U1CKM7</accession>
<organism evidence="1 2">
    <name type="scientific">Pedobacter frigoris</name>
    <dbReference type="NCBI Taxonomy" id="2571272"/>
    <lineage>
        <taxon>Bacteria</taxon>
        <taxon>Pseudomonadati</taxon>
        <taxon>Bacteroidota</taxon>
        <taxon>Sphingobacteriia</taxon>
        <taxon>Sphingobacteriales</taxon>
        <taxon>Sphingobacteriaceae</taxon>
        <taxon>Pedobacter</taxon>
    </lineage>
</organism>
<name>A0A4U1CKM7_9SPHI</name>
<comment type="caution">
    <text evidence="1">The sequence shown here is derived from an EMBL/GenBank/DDBJ whole genome shotgun (WGS) entry which is preliminary data.</text>
</comment>
<evidence type="ECO:0000313" key="2">
    <source>
        <dbReference type="Proteomes" id="UP000307244"/>
    </source>
</evidence>
<evidence type="ECO:0000313" key="1">
    <source>
        <dbReference type="EMBL" id="TKC07382.1"/>
    </source>
</evidence>
<reference evidence="1 2" key="1">
    <citation type="submission" date="2019-04" db="EMBL/GenBank/DDBJ databases">
        <title>Pedobacter sp. RP-3-15 sp. nov., isolated from Arctic soil.</title>
        <authorList>
            <person name="Dahal R.H."/>
            <person name="Kim D.-U."/>
        </authorList>
    </citation>
    <scope>NUCLEOTIDE SEQUENCE [LARGE SCALE GENOMIC DNA]</scope>
    <source>
        <strain evidence="1 2">RP-3-15</strain>
    </source>
</reference>
<dbReference type="RefSeq" id="WP_136835642.1">
    <property type="nucleotide sequence ID" value="NZ_SWBQ01000002.1"/>
</dbReference>
<evidence type="ECO:0008006" key="3">
    <source>
        <dbReference type="Google" id="ProtNLM"/>
    </source>
</evidence>
<sequence length="236" mass="27130">MSLTDKQAIRDLDHISLQIISRQLSAESLTWLKAKAEMVKSEGKSFQLNMAFAHLPRFSSKADINIEPEENKAVAQLLHGFKITDWTLDRLCRVWLLMQVPADDQDVYFKKINGLFTASEMNEQVALYSALPLFHYPEIWVSRCEEGIRSNIGTVLEAIMYHNPYPAAFLAEGAWNQLVLKAFFTEKDVNLIVGLYERLNKALANTLEDYVQERLAAHRTILPEIYKLIEQTKEKI</sequence>
<proteinExistence type="predicted"/>
<keyword evidence="2" id="KW-1185">Reference proteome</keyword>
<protein>
    <recommendedName>
        <fullName evidence="3">DNA alkylation repair protein</fullName>
    </recommendedName>
</protein>
<gene>
    <name evidence="1" type="ORF">FA047_09025</name>
</gene>
<dbReference type="AlphaFoldDB" id="A0A4U1CKM7"/>
<dbReference type="InterPro" id="IPR047715">
    <property type="entry name" value="EboA_dom"/>
</dbReference>
<dbReference type="OrthoDB" id="325673at2"/>
<dbReference type="Proteomes" id="UP000307244">
    <property type="component" value="Unassembled WGS sequence"/>
</dbReference>
<dbReference type="EMBL" id="SWBQ01000002">
    <property type="protein sequence ID" value="TKC07382.1"/>
    <property type="molecule type" value="Genomic_DNA"/>
</dbReference>